<keyword evidence="7" id="KW-1133">Transmembrane helix</keyword>
<evidence type="ECO:0000256" key="7">
    <source>
        <dbReference type="SAM" id="Phobius"/>
    </source>
</evidence>
<sequence>MTDRWYQVFRRVRYALAWLIIALVSAWPPVAAETGPSCPVAALTDAVGFHVDLGDHACAHEDDSRALTLADMLAPEGAARMAPVAGGLVDFGFGASRYWVSVRLRNATDTAGTWWITHDIPAATMLRVHLVPDGGGADAAQTLLALTNRDRFGARPIPHRHLVSEIALQPDETAMLVVEYTTDQATEMPFFAETVAQFFERTQTETVQIAALTALILGMGLISTVYLYGLDGRPALAYGAYMLAGVALLVHLEGYAFQYVWPNAPGFNQAALPIIGTLLVVLGLFFVDRFTLARNHAPRLHMLVLFGMGLLLLLGVLSTVMIQLVWFKNLILLAIGLGTILQAVLAVLALRRGQSGAAFLVLGFGALAAAIIFGVVGYLTEGLFEQEYVGMALRLAFLFEAAAFSVAIALRVRAARRERDLALNEQLRLSEERLSLSEALRRAEDDRQRAANAALRSREALATAAHDIRQPLASMQLALTAGEAPQDRIASCLQYLEEIVRAGLDDNSAPLGTGEADPPSRYAQERFEAGIVLKNIEAMFGAEAARQGVALRVVGCGSHLVADPLALMRIVGNLVSNALRHAEPRRILVGCRRRPQAMSFEVHDDGQGIGQADLERLSLRGEKGTGSDGHGLGLAIVGDLADENGFQFGIASVPGRGTVARIEVPVLGRAWRPAPGETRKANSA</sequence>
<keyword evidence="6" id="KW-0902">Two-component regulatory system</keyword>
<feature type="transmembrane region" description="Helical" evidence="7">
    <location>
        <begin position="235"/>
        <end position="258"/>
    </location>
</feature>
<dbReference type="InterPro" id="IPR011623">
    <property type="entry name" value="7TMR_DISM_rcpt_extracell_dom1"/>
</dbReference>
<evidence type="ECO:0000256" key="4">
    <source>
        <dbReference type="ARBA" id="ARBA00022679"/>
    </source>
</evidence>
<dbReference type="Proteomes" id="UP001166293">
    <property type="component" value="Unassembled WGS sequence"/>
</dbReference>
<feature type="transmembrane region" description="Helical" evidence="7">
    <location>
        <begin position="209"/>
        <end position="228"/>
    </location>
</feature>
<comment type="caution">
    <text evidence="9">The sequence shown here is derived from an EMBL/GenBank/DDBJ whole genome shotgun (WGS) entry which is preliminary data.</text>
</comment>
<feature type="transmembrane region" description="Helical" evidence="7">
    <location>
        <begin position="391"/>
        <end position="410"/>
    </location>
</feature>
<dbReference type="CDD" id="cd00082">
    <property type="entry name" value="HisKA"/>
    <property type="match status" value="1"/>
</dbReference>
<keyword evidence="5 9" id="KW-0418">Kinase</keyword>
<name>A0ABS6N9X5_9RHOB</name>
<dbReference type="SMART" id="SM00387">
    <property type="entry name" value="HATPase_c"/>
    <property type="match status" value="1"/>
</dbReference>
<dbReference type="InterPro" id="IPR011622">
    <property type="entry name" value="7TMR_DISM_rcpt_extracell_dom2"/>
</dbReference>
<dbReference type="EC" id="2.7.13.3" evidence="2"/>
<dbReference type="PANTHER" id="PTHR44936:SF9">
    <property type="entry name" value="SENSOR PROTEIN CREC"/>
    <property type="match status" value="1"/>
</dbReference>
<evidence type="ECO:0000256" key="3">
    <source>
        <dbReference type="ARBA" id="ARBA00022553"/>
    </source>
</evidence>
<accession>A0ABS6N9X5</accession>
<dbReference type="InterPro" id="IPR050980">
    <property type="entry name" value="2C_sensor_his_kinase"/>
</dbReference>
<feature type="transmembrane region" description="Helical" evidence="7">
    <location>
        <begin position="300"/>
        <end position="324"/>
    </location>
</feature>
<protein>
    <recommendedName>
        <fullName evidence="2">histidine kinase</fullName>
        <ecNumber evidence="2">2.7.13.3</ecNumber>
    </recommendedName>
</protein>
<dbReference type="Pfam" id="PF07695">
    <property type="entry name" value="7TMR-DISM_7TM"/>
    <property type="match status" value="1"/>
</dbReference>
<reference evidence="9" key="1">
    <citation type="submission" date="2021-06" db="EMBL/GenBank/DDBJ databases">
        <title>Thalassococcus sp. CAU 1522 isolated from sea sand, Republic of Korea.</title>
        <authorList>
            <person name="Kim W."/>
        </authorList>
    </citation>
    <scope>NUCLEOTIDE SEQUENCE</scope>
    <source>
        <strain evidence="9">CAU 1522</strain>
    </source>
</reference>
<keyword evidence="7" id="KW-0472">Membrane</keyword>
<keyword evidence="7" id="KW-0812">Transmembrane</keyword>
<dbReference type="EMBL" id="JAHRWL010000002">
    <property type="protein sequence ID" value="MBV2360598.1"/>
    <property type="molecule type" value="Genomic_DNA"/>
</dbReference>
<dbReference type="Pfam" id="PF02518">
    <property type="entry name" value="HATPase_c"/>
    <property type="match status" value="1"/>
</dbReference>
<evidence type="ECO:0000256" key="6">
    <source>
        <dbReference type="ARBA" id="ARBA00023012"/>
    </source>
</evidence>
<proteinExistence type="predicted"/>
<organism evidence="9 10">
    <name type="scientific">Thalassococcus arenae</name>
    <dbReference type="NCBI Taxonomy" id="2851652"/>
    <lineage>
        <taxon>Bacteria</taxon>
        <taxon>Pseudomonadati</taxon>
        <taxon>Pseudomonadota</taxon>
        <taxon>Alphaproteobacteria</taxon>
        <taxon>Rhodobacterales</taxon>
        <taxon>Roseobacteraceae</taxon>
        <taxon>Thalassococcus</taxon>
    </lineage>
</organism>
<feature type="transmembrane region" description="Helical" evidence="7">
    <location>
        <begin position="330"/>
        <end position="350"/>
    </location>
</feature>
<dbReference type="InterPro" id="IPR003661">
    <property type="entry name" value="HisK_dim/P_dom"/>
</dbReference>
<dbReference type="GO" id="GO:0016301">
    <property type="term" value="F:kinase activity"/>
    <property type="evidence" value="ECO:0007669"/>
    <property type="project" value="UniProtKB-KW"/>
</dbReference>
<dbReference type="RefSeq" id="WP_217778853.1">
    <property type="nucleotide sequence ID" value="NZ_JAHRWL010000002.1"/>
</dbReference>
<dbReference type="InterPro" id="IPR005467">
    <property type="entry name" value="His_kinase_dom"/>
</dbReference>
<dbReference type="InterPro" id="IPR003594">
    <property type="entry name" value="HATPase_dom"/>
</dbReference>
<dbReference type="PROSITE" id="PS50109">
    <property type="entry name" value="HIS_KIN"/>
    <property type="match status" value="1"/>
</dbReference>
<gene>
    <name evidence="9" type="ORF">KUH32_12500</name>
</gene>
<evidence type="ECO:0000256" key="2">
    <source>
        <dbReference type="ARBA" id="ARBA00012438"/>
    </source>
</evidence>
<dbReference type="SMART" id="SM00388">
    <property type="entry name" value="HisKA"/>
    <property type="match status" value="1"/>
</dbReference>
<feature type="transmembrane region" description="Helical" evidence="7">
    <location>
        <begin position="357"/>
        <end position="379"/>
    </location>
</feature>
<feature type="transmembrane region" description="Helical" evidence="7">
    <location>
        <begin position="270"/>
        <end position="288"/>
    </location>
</feature>
<evidence type="ECO:0000256" key="5">
    <source>
        <dbReference type="ARBA" id="ARBA00022777"/>
    </source>
</evidence>
<dbReference type="Pfam" id="PF07696">
    <property type="entry name" value="7TMR-DISMED2"/>
    <property type="match status" value="1"/>
</dbReference>
<evidence type="ECO:0000313" key="9">
    <source>
        <dbReference type="EMBL" id="MBV2360598.1"/>
    </source>
</evidence>
<keyword evidence="10" id="KW-1185">Reference proteome</keyword>
<dbReference type="PANTHER" id="PTHR44936">
    <property type="entry name" value="SENSOR PROTEIN CREC"/>
    <property type="match status" value="1"/>
</dbReference>
<evidence type="ECO:0000259" key="8">
    <source>
        <dbReference type="PROSITE" id="PS50109"/>
    </source>
</evidence>
<keyword evidence="3" id="KW-0597">Phosphoprotein</keyword>
<keyword evidence="4" id="KW-0808">Transferase</keyword>
<feature type="domain" description="Histidine kinase" evidence="8">
    <location>
        <begin position="463"/>
        <end position="668"/>
    </location>
</feature>
<evidence type="ECO:0000256" key="1">
    <source>
        <dbReference type="ARBA" id="ARBA00000085"/>
    </source>
</evidence>
<comment type="catalytic activity">
    <reaction evidence="1">
        <text>ATP + protein L-histidine = ADP + protein N-phospho-L-histidine.</text>
        <dbReference type="EC" id="2.7.13.3"/>
    </reaction>
</comment>
<evidence type="ECO:0000313" key="10">
    <source>
        <dbReference type="Proteomes" id="UP001166293"/>
    </source>
</evidence>